<evidence type="ECO:0000256" key="1">
    <source>
        <dbReference type="ARBA" id="ARBA00004173"/>
    </source>
</evidence>
<keyword evidence="9" id="KW-1185">Reference proteome</keyword>
<sequence length="360" mass="40912">MSNLLARTIAWFWKDSSRICPLRTYNSGTYKLQAQQSTTRGIFNLNFAKDDFVRKLSKFKKMFDYIAVPVLFSISFLSTETISSNISSDVEDNITHLIVLAKIALEKGDFDKAEALLQVGLKICQDYDMSYGLPIIYDILASIAFSQGDTRKAESLLVTAIERMTVDGVTETNDHIIDFKLRLSRIYSAHKENSLAEIGFKTCLEVQKDKITKGDMSTKTGMIYINTLFWYGVHMIKNSRYSEAKKMINHAYDYSNKIKGLSPYQEMVILYTLADLNMELGEYDVALSKMQTAVMLGKGISSSDLPRCYLKLAKIYIKMGVYDQATNAVVEGEKLARMFNKTETVNDAKVLLDEIRQMNR</sequence>
<comment type="subcellular location">
    <subcellularLocation>
        <location evidence="1">Mitochondrion</location>
    </subcellularLocation>
</comment>
<feature type="domain" description="Anaphase-promoting complex subunit 5" evidence="7">
    <location>
        <begin position="308"/>
        <end position="353"/>
    </location>
</feature>
<dbReference type="Pfam" id="PF12862">
    <property type="entry name" value="ANAPC5"/>
    <property type="match status" value="2"/>
</dbReference>
<dbReference type="InterPro" id="IPR040395">
    <property type="entry name" value="TTC19"/>
</dbReference>
<dbReference type="PANTHER" id="PTHR13143">
    <property type="entry name" value="TETRATRICOPEPTIDE REPEAT PROTEIN 19"/>
    <property type="match status" value="1"/>
</dbReference>
<comment type="caution">
    <text evidence="8">The sequence shown here is derived from an EMBL/GenBank/DDBJ whole genome shotgun (WGS) entry which is preliminary data.</text>
</comment>
<feature type="domain" description="Anaphase-promoting complex subunit 5" evidence="7">
    <location>
        <begin position="234"/>
        <end position="298"/>
    </location>
</feature>
<dbReference type="PANTHER" id="PTHR13143:SF6">
    <property type="entry name" value="TETRATRICOPEPTIDE REPEAT PROTEIN 19, MITOCHONDRIAL"/>
    <property type="match status" value="1"/>
</dbReference>
<evidence type="ECO:0000256" key="2">
    <source>
        <dbReference type="ARBA" id="ARBA00008219"/>
    </source>
</evidence>
<keyword evidence="5" id="KW-0809">Transit peptide</keyword>
<keyword evidence="6" id="KW-0496">Mitochondrion</keyword>
<gene>
    <name evidence="8" type="ORF">QE152_g10547</name>
</gene>
<accession>A0AAW1LUT1</accession>
<keyword evidence="4" id="KW-0802">TPR repeat</keyword>
<organism evidence="8 9">
    <name type="scientific">Popillia japonica</name>
    <name type="common">Japanese beetle</name>
    <dbReference type="NCBI Taxonomy" id="7064"/>
    <lineage>
        <taxon>Eukaryota</taxon>
        <taxon>Metazoa</taxon>
        <taxon>Ecdysozoa</taxon>
        <taxon>Arthropoda</taxon>
        <taxon>Hexapoda</taxon>
        <taxon>Insecta</taxon>
        <taxon>Pterygota</taxon>
        <taxon>Neoptera</taxon>
        <taxon>Endopterygota</taxon>
        <taxon>Coleoptera</taxon>
        <taxon>Polyphaga</taxon>
        <taxon>Scarabaeiformia</taxon>
        <taxon>Scarabaeidae</taxon>
        <taxon>Rutelinae</taxon>
        <taxon>Popillia</taxon>
    </lineage>
</organism>
<evidence type="ECO:0000256" key="4">
    <source>
        <dbReference type="ARBA" id="ARBA00022803"/>
    </source>
</evidence>
<evidence type="ECO:0000313" key="9">
    <source>
        <dbReference type="Proteomes" id="UP001458880"/>
    </source>
</evidence>
<evidence type="ECO:0000256" key="5">
    <source>
        <dbReference type="ARBA" id="ARBA00022946"/>
    </source>
</evidence>
<dbReference type="EMBL" id="JASPKY010000097">
    <property type="protein sequence ID" value="KAK9737647.1"/>
    <property type="molecule type" value="Genomic_DNA"/>
</dbReference>
<dbReference type="GO" id="GO:0034551">
    <property type="term" value="P:mitochondrial respiratory chain complex III assembly"/>
    <property type="evidence" value="ECO:0007669"/>
    <property type="project" value="InterPro"/>
</dbReference>
<dbReference type="Proteomes" id="UP001458880">
    <property type="component" value="Unassembled WGS sequence"/>
</dbReference>
<reference evidence="8 9" key="1">
    <citation type="journal article" date="2024" name="BMC Genomics">
        <title>De novo assembly and annotation of Popillia japonica's genome with initial clues to its potential as an invasive pest.</title>
        <authorList>
            <person name="Cucini C."/>
            <person name="Boschi S."/>
            <person name="Funari R."/>
            <person name="Cardaioli E."/>
            <person name="Iannotti N."/>
            <person name="Marturano G."/>
            <person name="Paoli F."/>
            <person name="Bruttini M."/>
            <person name="Carapelli A."/>
            <person name="Frati F."/>
            <person name="Nardi F."/>
        </authorList>
    </citation>
    <scope>NUCLEOTIDE SEQUENCE [LARGE SCALE GENOMIC DNA]</scope>
    <source>
        <strain evidence="8">DMR45628</strain>
    </source>
</reference>
<dbReference type="InterPro" id="IPR026000">
    <property type="entry name" value="Apc5_dom"/>
</dbReference>
<dbReference type="InterPro" id="IPR011990">
    <property type="entry name" value="TPR-like_helical_dom_sf"/>
</dbReference>
<evidence type="ECO:0000256" key="6">
    <source>
        <dbReference type="ARBA" id="ARBA00023128"/>
    </source>
</evidence>
<protein>
    <submittedName>
        <fullName evidence="8">Anaphase-promoting complex subunit 5</fullName>
    </submittedName>
</protein>
<evidence type="ECO:0000313" key="8">
    <source>
        <dbReference type="EMBL" id="KAK9737647.1"/>
    </source>
</evidence>
<name>A0AAW1LUT1_POPJA</name>
<proteinExistence type="inferred from homology"/>
<evidence type="ECO:0000256" key="3">
    <source>
        <dbReference type="ARBA" id="ARBA00022737"/>
    </source>
</evidence>
<keyword evidence="3" id="KW-0677">Repeat</keyword>
<dbReference type="GO" id="GO:0005743">
    <property type="term" value="C:mitochondrial inner membrane"/>
    <property type="evidence" value="ECO:0007669"/>
    <property type="project" value="TreeGrafter"/>
</dbReference>
<comment type="similarity">
    <text evidence="2">Belongs to the TTC19 family.</text>
</comment>
<dbReference type="Gene3D" id="1.25.40.10">
    <property type="entry name" value="Tetratricopeptide repeat domain"/>
    <property type="match status" value="2"/>
</dbReference>
<evidence type="ECO:0000259" key="7">
    <source>
        <dbReference type="Pfam" id="PF12862"/>
    </source>
</evidence>
<dbReference type="AlphaFoldDB" id="A0AAW1LUT1"/>
<dbReference type="SUPFAM" id="SSF48452">
    <property type="entry name" value="TPR-like"/>
    <property type="match status" value="1"/>
</dbReference>